<comment type="caution">
    <text evidence="1">The sequence shown here is derived from an EMBL/GenBank/DDBJ whole genome shotgun (WGS) entry which is preliminary data.</text>
</comment>
<dbReference type="Proteomes" id="UP001299220">
    <property type="component" value="Unassembled WGS sequence"/>
</dbReference>
<evidence type="ECO:0000313" key="1">
    <source>
        <dbReference type="EMBL" id="MCF2652066.1"/>
    </source>
</evidence>
<dbReference type="RefSeq" id="WP_235323088.1">
    <property type="nucleotide sequence ID" value="NZ_JAFBIT010000001.1"/>
</dbReference>
<dbReference type="Pfam" id="PF02082">
    <property type="entry name" value="Rrf2"/>
    <property type="match status" value="1"/>
</dbReference>
<organism evidence="1 2">
    <name type="scientific">Anaeromassilibacillus senegalensis</name>
    <dbReference type="NCBI Taxonomy" id="1673717"/>
    <lineage>
        <taxon>Bacteria</taxon>
        <taxon>Bacillati</taxon>
        <taxon>Bacillota</taxon>
        <taxon>Clostridia</taxon>
        <taxon>Eubacteriales</taxon>
        <taxon>Acutalibacteraceae</taxon>
        <taxon>Anaeromassilibacillus</taxon>
    </lineage>
</organism>
<sequence>MHMTLEADYAVRIVEFLAVHPERIDAKTISEKTNVTLRFTLKILRTLVADGIVCSYKGAKGGYKLAKPPQEITLRRVIEAVEGPYMLSRCQGDSYSCHRTDCRLHSIYSEISSLVRDKLDSYTFDSICSCDEEEGKDI</sequence>
<dbReference type="PROSITE" id="PS51197">
    <property type="entry name" value="HTH_RRF2_2"/>
    <property type="match status" value="1"/>
</dbReference>
<dbReference type="NCBIfam" id="TIGR00738">
    <property type="entry name" value="rrf2_super"/>
    <property type="match status" value="1"/>
</dbReference>
<gene>
    <name evidence="1" type="ORF">JQM67_05570</name>
</gene>
<keyword evidence="2" id="KW-1185">Reference proteome</keyword>
<name>A0ABS9CNW5_9FIRM</name>
<dbReference type="InterPro" id="IPR030489">
    <property type="entry name" value="TR_Rrf2-type_CS"/>
</dbReference>
<dbReference type="InterPro" id="IPR036390">
    <property type="entry name" value="WH_DNA-bd_sf"/>
</dbReference>
<reference evidence="1 2" key="1">
    <citation type="submission" date="2020-12" db="EMBL/GenBank/DDBJ databases">
        <title>Whole genome sequences of gut porcine anaerobes.</title>
        <authorList>
            <person name="Kubasova T."/>
            <person name="Jahodarova E."/>
            <person name="Rychlik I."/>
        </authorList>
    </citation>
    <scope>NUCLEOTIDE SEQUENCE [LARGE SCALE GENOMIC DNA]</scope>
    <source>
        <strain evidence="1 2">An867</strain>
    </source>
</reference>
<dbReference type="PROSITE" id="PS01332">
    <property type="entry name" value="HTH_RRF2_1"/>
    <property type="match status" value="1"/>
</dbReference>
<dbReference type="PANTHER" id="PTHR33221">
    <property type="entry name" value="WINGED HELIX-TURN-HELIX TRANSCRIPTIONAL REGULATOR, RRF2 FAMILY"/>
    <property type="match status" value="1"/>
</dbReference>
<proteinExistence type="predicted"/>
<dbReference type="PANTHER" id="PTHR33221:SF2">
    <property type="entry name" value="TRANSCRIPTIONAL REGULATOR"/>
    <property type="match status" value="1"/>
</dbReference>
<protein>
    <submittedName>
        <fullName evidence="1">Rrf2 family transcriptional regulator</fullName>
    </submittedName>
</protein>
<dbReference type="InterPro" id="IPR036388">
    <property type="entry name" value="WH-like_DNA-bd_sf"/>
</dbReference>
<dbReference type="EMBL" id="JAFBIT010000001">
    <property type="protein sequence ID" value="MCF2652066.1"/>
    <property type="molecule type" value="Genomic_DNA"/>
</dbReference>
<dbReference type="SUPFAM" id="SSF46785">
    <property type="entry name" value="Winged helix' DNA-binding domain"/>
    <property type="match status" value="1"/>
</dbReference>
<evidence type="ECO:0000313" key="2">
    <source>
        <dbReference type="Proteomes" id="UP001299220"/>
    </source>
</evidence>
<dbReference type="Gene3D" id="1.10.10.10">
    <property type="entry name" value="Winged helix-like DNA-binding domain superfamily/Winged helix DNA-binding domain"/>
    <property type="match status" value="1"/>
</dbReference>
<accession>A0ABS9CNW5</accession>
<dbReference type="InterPro" id="IPR000944">
    <property type="entry name" value="Tscrpt_reg_Rrf2"/>
</dbReference>